<organism evidence="4 5">
    <name type="scientific">Prunus dulcis</name>
    <name type="common">Almond</name>
    <name type="synonym">Amygdalus dulcis</name>
    <dbReference type="NCBI Taxonomy" id="3755"/>
    <lineage>
        <taxon>Eukaryota</taxon>
        <taxon>Viridiplantae</taxon>
        <taxon>Streptophyta</taxon>
        <taxon>Embryophyta</taxon>
        <taxon>Tracheophyta</taxon>
        <taxon>Spermatophyta</taxon>
        <taxon>Magnoliopsida</taxon>
        <taxon>eudicotyledons</taxon>
        <taxon>Gunneridae</taxon>
        <taxon>Pentapetalae</taxon>
        <taxon>rosids</taxon>
        <taxon>fabids</taxon>
        <taxon>Rosales</taxon>
        <taxon>Rosaceae</taxon>
        <taxon>Amygdaloideae</taxon>
        <taxon>Amygdaleae</taxon>
        <taxon>Prunus</taxon>
    </lineage>
</organism>
<evidence type="ECO:0000256" key="2">
    <source>
        <dbReference type="ARBA" id="ARBA00022737"/>
    </source>
</evidence>
<dbReference type="InterPro" id="IPR015943">
    <property type="entry name" value="WD40/YVTN_repeat-like_dom_sf"/>
</dbReference>
<dbReference type="InterPro" id="IPR001680">
    <property type="entry name" value="WD40_rpt"/>
</dbReference>
<dbReference type="PROSITE" id="PS50082">
    <property type="entry name" value="WD_REPEATS_2"/>
    <property type="match status" value="1"/>
</dbReference>
<dbReference type="AlphaFoldDB" id="A0A5E4EL16"/>
<dbReference type="GO" id="GO:0010997">
    <property type="term" value="F:anaphase-promoting complex binding"/>
    <property type="evidence" value="ECO:0007669"/>
    <property type="project" value="InterPro"/>
</dbReference>
<evidence type="ECO:0000313" key="5">
    <source>
        <dbReference type="Proteomes" id="UP000327085"/>
    </source>
</evidence>
<dbReference type="Gramene" id="VVA15321">
    <property type="protein sequence ID" value="VVA15321"/>
    <property type="gene ID" value="Prudul26B035161"/>
</dbReference>
<dbReference type="Gene3D" id="2.130.10.10">
    <property type="entry name" value="YVTN repeat-like/Quinoprotein amine dehydrogenase"/>
    <property type="match status" value="1"/>
</dbReference>
<name>A0A5E4EL16_PRUDU</name>
<dbReference type="GO" id="GO:1905786">
    <property type="term" value="P:positive regulation of anaphase-promoting complex-dependent catabolic process"/>
    <property type="evidence" value="ECO:0007669"/>
    <property type="project" value="TreeGrafter"/>
</dbReference>
<feature type="repeat" description="WD" evidence="3">
    <location>
        <begin position="129"/>
        <end position="153"/>
    </location>
</feature>
<dbReference type="InParanoid" id="A0A5E4EL16"/>
<evidence type="ECO:0000313" key="4">
    <source>
        <dbReference type="EMBL" id="VVA15321.1"/>
    </source>
</evidence>
<dbReference type="GO" id="GO:0005680">
    <property type="term" value="C:anaphase-promoting complex"/>
    <property type="evidence" value="ECO:0007669"/>
    <property type="project" value="TreeGrafter"/>
</dbReference>
<dbReference type="UniPathway" id="UPA00143"/>
<reference evidence="5" key="1">
    <citation type="journal article" date="2020" name="Plant J.">
        <title>Transposons played a major role in the diversification between the closely related almond and peach genomes: results from the almond genome sequence.</title>
        <authorList>
            <person name="Alioto T."/>
            <person name="Alexiou K.G."/>
            <person name="Bardil A."/>
            <person name="Barteri F."/>
            <person name="Castanera R."/>
            <person name="Cruz F."/>
            <person name="Dhingra A."/>
            <person name="Duval H."/>
            <person name="Fernandez I Marti A."/>
            <person name="Frias L."/>
            <person name="Galan B."/>
            <person name="Garcia J.L."/>
            <person name="Howad W."/>
            <person name="Gomez-Garrido J."/>
            <person name="Gut M."/>
            <person name="Julca I."/>
            <person name="Morata J."/>
            <person name="Puigdomenech P."/>
            <person name="Ribeca P."/>
            <person name="Rubio Cabetas M.J."/>
            <person name="Vlasova A."/>
            <person name="Wirthensohn M."/>
            <person name="Garcia-Mas J."/>
            <person name="Gabaldon T."/>
            <person name="Casacuberta J.M."/>
            <person name="Arus P."/>
        </authorList>
    </citation>
    <scope>NUCLEOTIDE SEQUENCE [LARGE SCALE GENOMIC DNA]</scope>
    <source>
        <strain evidence="5">cv. Texas</strain>
    </source>
</reference>
<keyword evidence="1 3" id="KW-0853">WD repeat</keyword>
<dbReference type="PROSITE" id="PS00678">
    <property type="entry name" value="WD_REPEATS_1"/>
    <property type="match status" value="1"/>
</dbReference>
<dbReference type="SUPFAM" id="SSF50998">
    <property type="entry name" value="Quinoprotein alcohol dehydrogenase-like"/>
    <property type="match status" value="1"/>
</dbReference>
<sequence length="163" mass="17562">MFSSYGTGQQPPPVHQESGFKGLKTTLQQSSPFQENLLASGGELDLCIKFWNTQTGLCLSSVELARRCVVFCGTIMSVNCLVVMVLARMSLPFGSTVNGEDDRAHWPYLQSSLHDSGLIWTLNCTLANSILFTPDGCTVATAAADETVQAWNVFGIPGVSEPV</sequence>
<evidence type="ECO:0000256" key="3">
    <source>
        <dbReference type="PROSITE-ProRule" id="PRU00221"/>
    </source>
</evidence>
<evidence type="ECO:0008006" key="6">
    <source>
        <dbReference type="Google" id="ProtNLM"/>
    </source>
</evidence>
<dbReference type="EMBL" id="CABIKO010000014">
    <property type="protein sequence ID" value="VVA15321.1"/>
    <property type="molecule type" value="Genomic_DNA"/>
</dbReference>
<dbReference type="GO" id="GO:0031145">
    <property type="term" value="P:anaphase-promoting complex-dependent catabolic process"/>
    <property type="evidence" value="ECO:0007669"/>
    <property type="project" value="TreeGrafter"/>
</dbReference>
<accession>A0A5E4EL16</accession>
<gene>
    <name evidence="4" type="ORF">ALMOND_2B035161</name>
</gene>
<dbReference type="PANTHER" id="PTHR19918:SF56">
    <property type="entry name" value="ANAPHASE-PROMOTING COMPLEX SUBUNIT 4-LIKE WD40 DOMAIN-CONTAINING PROTEIN"/>
    <property type="match status" value="1"/>
</dbReference>
<dbReference type="InterPro" id="IPR011047">
    <property type="entry name" value="Quinoprotein_ADH-like_sf"/>
</dbReference>
<proteinExistence type="predicted"/>
<dbReference type="InterPro" id="IPR019775">
    <property type="entry name" value="WD40_repeat_CS"/>
</dbReference>
<dbReference type="PANTHER" id="PTHR19918">
    <property type="entry name" value="CELL DIVISION CYCLE 20 CDC20 FIZZY -RELATED"/>
    <property type="match status" value="1"/>
</dbReference>
<dbReference type="GO" id="GO:0016567">
    <property type="term" value="P:protein ubiquitination"/>
    <property type="evidence" value="ECO:0007669"/>
    <property type="project" value="UniProtKB-UniPathway"/>
</dbReference>
<protein>
    <recommendedName>
        <fullName evidence="6">Transducin/WD40 repeat-like superfamily protein</fullName>
    </recommendedName>
</protein>
<dbReference type="Proteomes" id="UP000327085">
    <property type="component" value="Chromosome 7"/>
</dbReference>
<evidence type="ECO:0000256" key="1">
    <source>
        <dbReference type="ARBA" id="ARBA00022574"/>
    </source>
</evidence>
<keyword evidence="2" id="KW-0677">Repeat</keyword>
<dbReference type="InterPro" id="IPR033010">
    <property type="entry name" value="Cdc20/Fizzy"/>
</dbReference>
<dbReference type="GO" id="GO:1990757">
    <property type="term" value="F:ubiquitin ligase activator activity"/>
    <property type="evidence" value="ECO:0007669"/>
    <property type="project" value="TreeGrafter"/>
</dbReference>